<reference evidence="2 3" key="1">
    <citation type="submission" date="2014-01" db="EMBL/GenBank/DDBJ databases">
        <title>Roseivivax isoporae LMG 25204 Genome Sequencing.</title>
        <authorList>
            <person name="Lai Q."/>
            <person name="Li G."/>
            <person name="Shao Z."/>
        </authorList>
    </citation>
    <scope>NUCLEOTIDE SEQUENCE [LARGE SCALE GENOMIC DNA]</scope>
    <source>
        <strain evidence="2 3">LMG 25204</strain>
    </source>
</reference>
<dbReference type="Pfam" id="PF04883">
    <property type="entry name" value="HK97-gp10_like"/>
    <property type="match status" value="1"/>
</dbReference>
<proteinExistence type="predicted"/>
<accession>X7F1G6</accession>
<sequence>MVKNLAKFQRRMRAIPLSVRLEVARQLEKEADKIVKLMKAFAPKDTGALAESIGWTWGDAPKGAITVGKVAGNEYDRIAITIYAGGTEGTARRQARSSGSRRRDQRRGGYFDSDNARFQEFGTVNMAANPFFFPVWRAE</sequence>
<dbReference type="EMBL" id="JAME01000079">
    <property type="protein sequence ID" value="ETX26568.1"/>
    <property type="molecule type" value="Genomic_DNA"/>
</dbReference>
<dbReference type="Proteomes" id="UP000023430">
    <property type="component" value="Unassembled WGS sequence"/>
</dbReference>
<organism evidence="2 3">
    <name type="scientific">Roseivivax isoporae LMG 25204</name>
    <dbReference type="NCBI Taxonomy" id="1449351"/>
    <lineage>
        <taxon>Bacteria</taxon>
        <taxon>Pseudomonadati</taxon>
        <taxon>Pseudomonadota</taxon>
        <taxon>Alphaproteobacteria</taxon>
        <taxon>Rhodobacterales</taxon>
        <taxon>Roseobacteraceae</taxon>
        <taxon>Roseivivax</taxon>
    </lineage>
</organism>
<comment type="caution">
    <text evidence="2">The sequence shown here is derived from an EMBL/GenBank/DDBJ whole genome shotgun (WGS) entry which is preliminary data.</text>
</comment>
<dbReference type="eggNOG" id="ENOG50316U7">
    <property type="taxonomic scope" value="Bacteria"/>
</dbReference>
<protein>
    <recommendedName>
        <fullName evidence="4">HK97 gp10 family phage protein</fullName>
    </recommendedName>
</protein>
<gene>
    <name evidence="2" type="ORF">RISW2_22025</name>
</gene>
<evidence type="ECO:0000256" key="1">
    <source>
        <dbReference type="SAM" id="MobiDB-lite"/>
    </source>
</evidence>
<feature type="compositionally biased region" description="Basic residues" evidence="1">
    <location>
        <begin position="93"/>
        <end position="105"/>
    </location>
</feature>
<dbReference type="AlphaFoldDB" id="X7F1G6"/>
<dbReference type="InterPro" id="IPR010064">
    <property type="entry name" value="HK97-gp10_tail"/>
</dbReference>
<keyword evidence="3" id="KW-1185">Reference proteome</keyword>
<evidence type="ECO:0000313" key="2">
    <source>
        <dbReference type="EMBL" id="ETX26568.1"/>
    </source>
</evidence>
<evidence type="ECO:0008006" key="4">
    <source>
        <dbReference type="Google" id="ProtNLM"/>
    </source>
</evidence>
<dbReference type="OrthoDB" id="7585428at2"/>
<dbReference type="RefSeq" id="WP_051492340.1">
    <property type="nucleotide sequence ID" value="NZ_JAME01000079.1"/>
</dbReference>
<feature type="region of interest" description="Disordered" evidence="1">
    <location>
        <begin position="88"/>
        <end position="111"/>
    </location>
</feature>
<evidence type="ECO:0000313" key="3">
    <source>
        <dbReference type="Proteomes" id="UP000023430"/>
    </source>
</evidence>
<name>X7F1G6_9RHOB</name>
<feature type="non-terminal residue" evidence="2">
    <location>
        <position position="139"/>
    </location>
</feature>